<dbReference type="STRING" id="32264.T1KJM6"/>
<keyword evidence="3" id="KW-0378">Hydrolase</keyword>
<accession>T1KJM6</accession>
<dbReference type="GO" id="GO:0046872">
    <property type="term" value="F:metal ion binding"/>
    <property type="evidence" value="ECO:0007669"/>
    <property type="project" value="UniProtKB-KW"/>
</dbReference>
<dbReference type="AlphaFoldDB" id="T1KJM6"/>
<dbReference type="Gene3D" id="1.10.10.10">
    <property type="entry name" value="Winged helix-like DNA-binding domain superfamily/Winged helix DNA-binding domain"/>
    <property type="match status" value="1"/>
</dbReference>
<dbReference type="SUPFAM" id="SSF56281">
    <property type="entry name" value="Metallo-hydrolase/oxidoreductase"/>
    <property type="match status" value="1"/>
</dbReference>
<evidence type="ECO:0000256" key="4">
    <source>
        <dbReference type="ARBA" id="ARBA00022833"/>
    </source>
</evidence>
<dbReference type="CDD" id="cd07722">
    <property type="entry name" value="LACTB2-like_MBL-fold"/>
    <property type="match status" value="1"/>
</dbReference>
<dbReference type="Proteomes" id="UP000015104">
    <property type="component" value="Unassembled WGS sequence"/>
</dbReference>
<reference evidence="8" key="1">
    <citation type="submission" date="2011-08" db="EMBL/GenBank/DDBJ databases">
        <authorList>
            <person name="Rombauts S."/>
        </authorList>
    </citation>
    <scope>NUCLEOTIDE SEQUENCE</scope>
    <source>
        <strain evidence="8">London</strain>
    </source>
</reference>
<feature type="domain" description="Metallo-beta-lactamase" evidence="6">
    <location>
        <begin position="30"/>
        <end position="197"/>
    </location>
</feature>
<dbReference type="InterPro" id="IPR041516">
    <property type="entry name" value="LACTB2_WH"/>
</dbReference>
<dbReference type="PANTHER" id="PTHR23131">
    <property type="entry name" value="ENDORIBONUCLEASE LACTB2"/>
    <property type="match status" value="1"/>
</dbReference>
<dbReference type="InterPro" id="IPR036388">
    <property type="entry name" value="WH-like_DNA-bd_sf"/>
</dbReference>
<evidence type="ECO:0000259" key="6">
    <source>
        <dbReference type="SMART" id="SM00849"/>
    </source>
</evidence>
<comment type="similarity">
    <text evidence="1">Belongs to the metallo-beta-lactamase superfamily. Glyoxalase II family.</text>
</comment>
<dbReference type="EnsemblMetazoa" id="tetur13g00490.1">
    <property type="protein sequence ID" value="tetur13g00490.1"/>
    <property type="gene ID" value="tetur13g00490"/>
</dbReference>
<dbReference type="FunFam" id="3.60.15.10:FF:000017">
    <property type="entry name" value="Lactamase beta 2"/>
    <property type="match status" value="1"/>
</dbReference>
<dbReference type="HOGENOM" id="CLU_1878051_0_0_1"/>
<dbReference type="Pfam" id="PF17778">
    <property type="entry name" value="WHD_BLACT"/>
    <property type="match status" value="1"/>
</dbReference>
<sequence>MSAIIPKVTKLSERVIRVLGCNPGPFTLQGTNTYLVGTGDNRVLIDTGENNNKEYISTLKDVLQKNQIKLSNIIITHWHDDHIGGLLSVLGLSNVPSNCKVLKFKNDANDITDSRLTYEYLKDQQTIEVDDKTTLRVFHTPGHTEDHAVLLLNEDKTLFSGDCILGEGSAVFEDLRDYLNSLQIISSLKPDIIFPGHGPAVAKPEEKILEYINHRLAREKQILDCIGSAKSESGITIQEIVSIIYKVNLEIMSFTDQNSHEINFQLQDTPKHLHMAAASNVSHHLYKLLKDEKIGKELDLYLPQNHQAFD</sequence>
<dbReference type="Pfam" id="PF00753">
    <property type="entry name" value="Lactamase_B"/>
    <property type="match status" value="1"/>
</dbReference>
<proteinExistence type="inferred from homology"/>
<organism evidence="7 8">
    <name type="scientific">Tetranychus urticae</name>
    <name type="common">Two-spotted spider mite</name>
    <dbReference type="NCBI Taxonomy" id="32264"/>
    <lineage>
        <taxon>Eukaryota</taxon>
        <taxon>Metazoa</taxon>
        <taxon>Ecdysozoa</taxon>
        <taxon>Arthropoda</taxon>
        <taxon>Chelicerata</taxon>
        <taxon>Arachnida</taxon>
        <taxon>Acari</taxon>
        <taxon>Acariformes</taxon>
        <taxon>Trombidiformes</taxon>
        <taxon>Prostigmata</taxon>
        <taxon>Eleutherengona</taxon>
        <taxon>Raphignathae</taxon>
        <taxon>Tetranychoidea</taxon>
        <taxon>Tetranychidae</taxon>
        <taxon>Tetranychus</taxon>
    </lineage>
</organism>
<dbReference type="GO" id="GO:0016787">
    <property type="term" value="F:hydrolase activity"/>
    <property type="evidence" value="ECO:0007669"/>
    <property type="project" value="UniProtKB-KW"/>
</dbReference>
<name>T1KJM6_TETUR</name>
<dbReference type="PANTHER" id="PTHR23131:SF0">
    <property type="entry name" value="ENDORIBONUCLEASE LACTB2"/>
    <property type="match status" value="1"/>
</dbReference>
<evidence type="ECO:0000256" key="2">
    <source>
        <dbReference type="ARBA" id="ARBA00022723"/>
    </source>
</evidence>
<evidence type="ECO:0000256" key="1">
    <source>
        <dbReference type="ARBA" id="ARBA00006759"/>
    </source>
</evidence>
<dbReference type="InterPro" id="IPR036866">
    <property type="entry name" value="RibonucZ/Hydroxyglut_hydro"/>
</dbReference>
<evidence type="ECO:0000313" key="7">
    <source>
        <dbReference type="EnsemblMetazoa" id="tetur13g00490.1"/>
    </source>
</evidence>
<dbReference type="Gene3D" id="3.60.15.10">
    <property type="entry name" value="Ribonuclease Z/Hydroxyacylglutathione hydrolase-like"/>
    <property type="match status" value="1"/>
</dbReference>
<evidence type="ECO:0000256" key="3">
    <source>
        <dbReference type="ARBA" id="ARBA00022801"/>
    </source>
</evidence>
<dbReference type="eggNOG" id="KOG0813">
    <property type="taxonomic scope" value="Eukaryota"/>
</dbReference>
<evidence type="ECO:0000256" key="5">
    <source>
        <dbReference type="ARBA" id="ARBA00069358"/>
    </source>
</evidence>
<dbReference type="SMART" id="SM00849">
    <property type="entry name" value="Lactamase_B"/>
    <property type="match status" value="1"/>
</dbReference>
<keyword evidence="8" id="KW-1185">Reference proteome</keyword>
<keyword evidence="4" id="KW-0862">Zinc</keyword>
<dbReference type="InterPro" id="IPR001279">
    <property type="entry name" value="Metallo-B-lactamas"/>
</dbReference>
<reference evidence="7" key="2">
    <citation type="submission" date="2015-06" db="UniProtKB">
        <authorList>
            <consortium name="EnsemblMetazoa"/>
        </authorList>
    </citation>
    <scope>IDENTIFICATION</scope>
</reference>
<evidence type="ECO:0000313" key="8">
    <source>
        <dbReference type="Proteomes" id="UP000015104"/>
    </source>
</evidence>
<dbReference type="InterPro" id="IPR047921">
    <property type="entry name" value="LACTB2-like_MBL-fold"/>
</dbReference>
<dbReference type="EMBL" id="CAEY01000163">
    <property type="status" value="NOT_ANNOTATED_CDS"/>
    <property type="molecule type" value="Genomic_DNA"/>
</dbReference>
<keyword evidence="2" id="KW-0479">Metal-binding</keyword>
<protein>
    <recommendedName>
        <fullName evidence="5">Beta-lactamase-like protein 2 homolog</fullName>
    </recommendedName>
</protein>
<dbReference type="GO" id="GO:0031123">
    <property type="term" value="P:RNA 3'-end processing"/>
    <property type="evidence" value="ECO:0007669"/>
    <property type="project" value="UniProtKB-ARBA"/>
</dbReference>
<dbReference type="InterPro" id="IPR050662">
    <property type="entry name" value="Sec-metab_biosynth-thioest"/>
</dbReference>